<dbReference type="SUPFAM" id="SSF54843">
    <property type="entry name" value="Ribosomal protein L22"/>
    <property type="match status" value="1"/>
</dbReference>
<name>A0A1Y2T532_SYMTR</name>
<evidence type="ECO:0000256" key="11">
    <source>
        <dbReference type="RuleBase" id="RU004005"/>
    </source>
</evidence>
<keyword evidence="7 10" id="KW-0687">Ribonucleoprotein</keyword>
<evidence type="ECO:0000256" key="6">
    <source>
        <dbReference type="ARBA" id="ARBA00022980"/>
    </source>
</evidence>
<dbReference type="Proteomes" id="UP000194267">
    <property type="component" value="Unassembled WGS sequence"/>
</dbReference>
<evidence type="ECO:0000256" key="8">
    <source>
        <dbReference type="ARBA" id="ARBA00025084"/>
    </source>
</evidence>
<dbReference type="HAMAP" id="MF_01331_B">
    <property type="entry name" value="Ribosomal_uL22_B"/>
    <property type="match status" value="1"/>
</dbReference>
<evidence type="ECO:0000256" key="4">
    <source>
        <dbReference type="ARBA" id="ARBA00022730"/>
    </source>
</evidence>
<comment type="function">
    <text evidence="8">This protein binds specifically to 23S rRNA; its binding is stimulated by other ribosomal proteins, e.g. L4, L17, and L20. It is important during the early stages of 50S assembly. It makes multiple contacts with different domains of the 23S rRNA in the assembled 50S subunit and ribosome.</text>
</comment>
<dbReference type="Pfam" id="PF00237">
    <property type="entry name" value="Ribosomal_L22"/>
    <property type="match status" value="1"/>
</dbReference>
<comment type="similarity">
    <text evidence="2 10 11">Belongs to the universal ribosomal protein uL22 family.</text>
</comment>
<dbReference type="CDD" id="cd00336">
    <property type="entry name" value="Ribosomal_L22"/>
    <property type="match status" value="1"/>
</dbReference>
<evidence type="ECO:0000256" key="10">
    <source>
        <dbReference type="HAMAP-Rule" id="MF_01331"/>
    </source>
</evidence>
<comment type="subunit">
    <text evidence="3 10 12">Part of the 50S ribosomal subunit.</text>
</comment>
<comment type="function">
    <text evidence="10 13">This protein binds specifically to 23S rRNA; its binding is stimulated by other ribosomal proteins, e.g., L4, L17, and L20. It is important during the early stages of 50S assembly. It makes multiple contacts with different domains of the 23S rRNA in the assembled 50S subunit and ribosome.</text>
</comment>
<dbReference type="EMBL" id="LWLV01001201">
    <property type="protein sequence ID" value="OTA40777.1"/>
    <property type="molecule type" value="Genomic_DNA"/>
</dbReference>
<dbReference type="InterPro" id="IPR036394">
    <property type="entry name" value="Ribosomal_uL22_sf"/>
</dbReference>
<comment type="caution">
    <text evidence="14">The sequence shown here is derived from an EMBL/GenBank/DDBJ whole genome shotgun (WGS) entry which is preliminary data.</text>
</comment>
<protein>
    <recommendedName>
        <fullName evidence="9 10">Large ribosomal subunit protein uL22</fullName>
    </recommendedName>
</protein>
<dbReference type="NCBIfam" id="TIGR01044">
    <property type="entry name" value="rplV_bact"/>
    <property type="match status" value="1"/>
</dbReference>
<evidence type="ECO:0000256" key="12">
    <source>
        <dbReference type="RuleBase" id="RU004006"/>
    </source>
</evidence>
<evidence type="ECO:0000256" key="1">
    <source>
        <dbReference type="ARBA" id="ARBA00003478"/>
    </source>
</evidence>
<evidence type="ECO:0000313" key="14">
    <source>
        <dbReference type="EMBL" id="OTA40777.1"/>
    </source>
</evidence>
<dbReference type="InterPro" id="IPR005727">
    <property type="entry name" value="Ribosomal_uL22_bac/chlpt-type"/>
</dbReference>
<dbReference type="GO" id="GO:0006412">
    <property type="term" value="P:translation"/>
    <property type="evidence" value="ECO:0007669"/>
    <property type="project" value="UniProtKB-UniRule"/>
</dbReference>
<dbReference type="FunFam" id="3.90.470.10:FF:000011">
    <property type="entry name" value="50S ribosomal protein L22"/>
    <property type="match status" value="1"/>
</dbReference>
<keyword evidence="5 10" id="KW-0694">RNA-binding</keyword>
<gene>
    <name evidence="10" type="primary">rplV</name>
    <name evidence="14" type="ORF">A6D92_13400</name>
</gene>
<comment type="function">
    <text evidence="1 10">The globular domain of the protein is located near the polypeptide exit tunnel on the outside of the subunit, while an extended beta-hairpin is found that lines the wall of the exit tunnel in the center of the 70S ribosome.</text>
</comment>
<dbReference type="AlphaFoldDB" id="A0A1Y2T532"/>
<dbReference type="PANTHER" id="PTHR13501">
    <property type="entry name" value="CHLOROPLAST 50S RIBOSOMAL PROTEIN L22-RELATED"/>
    <property type="match status" value="1"/>
</dbReference>
<reference evidence="15" key="1">
    <citation type="submission" date="2016-04" db="EMBL/GenBank/DDBJ databases">
        <authorList>
            <person name="Antunes L.P."/>
            <person name="Martins L.F."/>
            <person name="Pereira R.V."/>
            <person name="Thomas A.M."/>
            <person name="Barbosa D."/>
            <person name="Nascimento L."/>
            <person name="Silva G.M."/>
            <person name="Condomitti G.W."/>
            <person name="Digiampietri L.A."/>
            <person name="Lombardi K.C."/>
            <person name="Ramos P.L."/>
            <person name="Quaggio R.B."/>
            <person name="Oliveira J.C."/>
            <person name="Pascon R.C."/>
            <person name="Cruz J.B."/>
            <person name="Silva A.M."/>
            <person name="Setubal J.C."/>
        </authorList>
    </citation>
    <scope>NUCLEOTIDE SEQUENCE [LARGE SCALE GENOMIC DNA]</scope>
</reference>
<dbReference type="PANTHER" id="PTHR13501:SF8">
    <property type="entry name" value="LARGE RIBOSOMAL SUBUNIT PROTEIN UL22M"/>
    <property type="match status" value="1"/>
</dbReference>
<dbReference type="Gene3D" id="3.90.470.10">
    <property type="entry name" value="Ribosomal protein L22/L17"/>
    <property type="match status" value="1"/>
</dbReference>
<evidence type="ECO:0000313" key="15">
    <source>
        <dbReference type="Proteomes" id="UP000194267"/>
    </source>
</evidence>
<evidence type="ECO:0000256" key="3">
    <source>
        <dbReference type="ARBA" id="ARBA00011838"/>
    </source>
</evidence>
<keyword evidence="6 10" id="KW-0689">Ribosomal protein</keyword>
<evidence type="ECO:0000256" key="9">
    <source>
        <dbReference type="ARBA" id="ARBA00035207"/>
    </source>
</evidence>
<dbReference type="GO" id="GO:0022625">
    <property type="term" value="C:cytosolic large ribosomal subunit"/>
    <property type="evidence" value="ECO:0007669"/>
    <property type="project" value="TreeGrafter"/>
</dbReference>
<evidence type="ECO:0000256" key="7">
    <source>
        <dbReference type="ARBA" id="ARBA00023274"/>
    </source>
</evidence>
<dbReference type="InterPro" id="IPR047867">
    <property type="entry name" value="Ribosomal_uL22_bac/org-type"/>
</dbReference>
<accession>A0A1Y2T532</accession>
<proteinExistence type="inferred from homology"/>
<dbReference type="GO" id="GO:0003735">
    <property type="term" value="F:structural constituent of ribosome"/>
    <property type="evidence" value="ECO:0007669"/>
    <property type="project" value="InterPro"/>
</dbReference>
<evidence type="ECO:0000256" key="2">
    <source>
        <dbReference type="ARBA" id="ARBA00009451"/>
    </source>
</evidence>
<dbReference type="InterPro" id="IPR001063">
    <property type="entry name" value="Ribosomal_uL22"/>
</dbReference>
<evidence type="ECO:0000256" key="13">
    <source>
        <dbReference type="RuleBase" id="RU004008"/>
    </source>
</evidence>
<organism evidence="14 15">
    <name type="scientific">Symbiobacterium thermophilum</name>
    <dbReference type="NCBI Taxonomy" id="2734"/>
    <lineage>
        <taxon>Bacteria</taxon>
        <taxon>Bacillati</taxon>
        <taxon>Bacillota</taxon>
        <taxon>Clostridia</taxon>
        <taxon>Eubacteriales</taxon>
        <taxon>Symbiobacteriaceae</taxon>
        <taxon>Symbiobacterium</taxon>
    </lineage>
</organism>
<sequence length="113" mass="12672">MEVKASARFVRIAPRKVRVVIDLVRGKSVNEALALLKFIPKRASEPVAKVIASAAANAEHNFNLNKDNLYIAKAYVDQGPTLKRYHPRQRGQAFPILKRTSHITVVVKEKEAK</sequence>
<evidence type="ECO:0000256" key="5">
    <source>
        <dbReference type="ARBA" id="ARBA00022884"/>
    </source>
</evidence>
<keyword evidence="4 10" id="KW-0699">rRNA-binding</keyword>
<dbReference type="GO" id="GO:0019843">
    <property type="term" value="F:rRNA binding"/>
    <property type="evidence" value="ECO:0007669"/>
    <property type="project" value="UniProtKB-UniRule"/>
</dbReference>